<dbReference type="InParanoid" id="A0A5C3PKE9"/>
<dbReference type="STRING" id="1314778.A0A5C3PKE9"/>
<dbReference type="EMBL" id="ML211066">
    <property type="protein sequence ID" value="TFK89772.1"/>
    <property type="molecule type" value="Genomic_DNA"/>
</dbReference>
<evidence type="ECO:0000313" key="2">
    <source>
        <dbReference type="Proteomes" id="UP000308197"/>
    </source>
</evidence>
<proteinExistence type="predicted"/>
<evidence type="ECO:0000313" key="1">
    <source>
        <dbReference type="EMBL" id="TFK89772.1"/>
    </source>
</evidence>
<dbReference type="AlphaFoldDB" id="A0A5C3PKE9"/>
<reference evidence="1 2" key="1">
    <citation type="journal article" date="2019" name="Nat. Ecol. Evol.">
        <title>Megaphylogeny resolves global patterns of mushroom evolution.</title>
        <authorList>
            <person name="Varga T."/>
            <person name="Krizsan K."/>
            <person name="Foldi C."/>
            <person name="Dima B."/>
            <person name="Sanchez-Garcia M."/>
            <person name="Sanchez-Ramirez S."/>
            <person name="Szollosi G.J."/>
            <person name="Szarkandi J.G."/>
            <person name="Papp V."/>
            <person name="Albert L."/>
            <person name="Andreopoulos W."/>
            <person name="Angelini C."/>
            <person name="Antonin V."/>
            <person name="Barry K.W."/>
            <person name="Bougher N.L."/>
            <person name="Buchanan P."/>
            <person name="Buyck B."/>
            <person name="Bense V."/>
            <person name="Catcheside P."/>
            <person name="Chovatia M."/>
            <person name="Cooper J."/>
            <person name="Damon W."/>
            <person name="Desjardin D."/>
            <person name="Finy P."/>
            <person name="Geml J."/>
            <person name="Haridas S."/>
            <person name="Hughes K."/>
            <person name="Justo A."/>
            <person name="Karasinski D."/>
            <person name="Kautmanova I."/>
            <person name="Kiss B."/>
            <person name="Kocsube S."/>
            <person name="Kotiranta H."/>
            <person name="LaButti K.M."/>
            <person name="Lechner B.E."/>
            <person name="Liimatainen K."/>
            <person name="Lipzen A."/>
            <person name="Lukacs Z."/>
            <person name="Mihaltcheva S."/>
            <person name="Morgado L.N."/>
            <person name="Niskanen T."/>
            <person name="Noordeloos M.E."/>
            <person name="Ohm R.A."/>
            <person name="Ortiz-Santana B."/>
            <person name="Ovrebo C."/>
            <person name="Racz N."/>
            <person name="Riley R."/>
            <person name="Savchenko A."/>
            <person name="Shiryaev A."/>
            <person name="Soop K."/>
            <person name="Spirin V."/>
            <person name="Szebenyi C."/>
            <person name="Tomsovsky M."/>
            <person name="Tulloss R.E."/>
            <person name="Uehling J."/>
            <person name="Grigoriev I.V."/>
            <person name="Vagvolgyi C."/>
            <person name="Papp T."/>
            <person name="Martin F.M."/>
            <person name="Miettinen O."/>
            <person name="Hibbett D.S."/>
            <person name="Nagy L.G."/>
        </authorList>
    </citation>
    <scope>NUCLEOTIDE SEQUENCE [LARGE SCALE GENOMIC DNA]</scope>
    <source>
        <strain evidence="1 2">HHB13444</strain>
    </source>
</reference>
<dbReference type="Pfam" id="PF18759">
    <property type="entry name" value="Plavaka"/>
    <property type="match status" value="2"/>
</dbReference>
<dbReference type="InterPro" id="IPR041078">
    <property type="entry name" value="Plavaka"/>
</dbReference>
<organism evidence="1 2">
    <name type="scientific">Polyporus arcularius HHB13444</name>
    <dbReference type="NCBI Taxonomy" id="1314778"/>
    <lineage>
        <taxon>Eukaryota</taxon>
        <taxon>Fungi</taxon>
        <taxon>Dikarya</taxon>
        <taxon>Basidiomycota</taxon>
        <taxon>Agaricomycotina</taxon>
        <taxon>Agaricomycetes</taxon>
        <taxon>Polyporales</taxon>
        <taxon>Polyporaceae</taxon>
        <taxon>Polyporus</taxon>
    </lineage>
</organism>
<gene>
    <name evidence="1" type="ORF">K466DRAFT_486179</name>
</gene>
<dbReference type="Proteomes" id="UP000308197">
    <property type="component" value="Unassembled WGS sequence"/>
</dbReference>
<accession>A0A5C3PKE9</accession>
<keyword evidence="2" id="KW-1185">Reference proteome</keyword>
<protein>
    <submittedName>
        <fullName evidence="1">Uncharacterized protein</fullName>
    </submittedName>
</protein>
<name>A0A5C3PKE9_9APHY</name>
<sequence length="102" mass="11527">MNNCDVVRCADGYYRRVVYGFGPYIADYPGQVLLACTVSPGLYTCRIAELFVLQPFTAYFPRADIHELLTPDLLHQKVKGTFQDHLVTWVEEYLGNVHGKAG</sequence>